<dbReference type="Pfam" id="PF01381">
    <property type="entry name" value="HTH_3"/>
    <property type="match status" value="1"/>
</dbReference>
<keyword evidence="3" id="KW-1185">Reference proteome</keyword>
<dbReference type="InterPro" id="IPR001387">
    <property type="entry name" value="Cro/C1-type_HTH"/>
</dbReference>
<dbReference type="Gene3D" id="1.10.260.40">
    <property type="entry name" value="lambda repressor-like DNA-binding domains"/>
    <property type="match status" value="1"/>
</dbReference>
<dbReference type="AlphaFoldDB" id="A0A084UDM7"/>
<dbReference type="GO" id="GO:0003677">
    <property type="term" value="F:DNA binding"/>
    <property type="evidence" value="ECO:0007669"/>
    <property type="project" value="InterPro"/>
</dbReference>
<feature type="domain" description="HTH cro/C1-type" evidence="1">
    <location>
        <begin position="3"/>
        <end position="60"/>
    </location>
</feature>
<reference evidence="2 3" key="1">
    <citation type="submission" date="2014-05" db="EMBL/GenBank/DDBJ databases">
        <title>Draft Genome Sequence of Nitratireductor basaltis Strain UMTGB225, A Marine Bacterium Isolated from Green Barrel Tunicate.</title>
        <authorList>
            <person name="Gan H.Y."/>
        </authorList>
    </citation>
    <scope>NUCLEOTIDE SEQUENCE [LARGE SCALE GENOMIC DNA]</scope>
    <source>
        <strain evidence="2 3">UMTGB225</strain>
    </source>
</reference>
<dbReference type="Proteomes" id="UP000053675">
    <property type="component" value="Unassembled WGS sequence"/>
</dbReference>
<comment type="caution">
    <text evidence="2">The sequence shown here is derived from an EMBL/GenBank/DDBJ whole genome shotgun (WGS) entry which is preliminary data.</text>
</comment>
<dbReference type="PROSITE" id="PS50943">
    <property type="entry name" value="HTH_CROC1"/>
    <property type="match status" value="1"/>
</dbReference>
<dbReference type="SMART" id="SM00530">
    <property type="entry name" value="HTH_XRE"/>
    <property type="match status" value="1"/>
</dbReference>
<evidence type="ECO:0000313" key="2">
    <source>
        <dbReference type="EMBL" id="KFB11063.1"/>
    </source>
</evidence>
<protein>
    <submittedName>
        <fullName evidence="2">Helix-turn-helix protein</fullName>
    </submittedName>
</protein>
<dbReference type="EMBL" id="JMQM01000001">
    <property type="protein sequence ID" value="KFB11063.1"/>
    <property type="molecule type" value="Genomic_DNA"/>
</dbReference>
<dbReference type="InterPro" id="IPR010982">
    <property type="entry name" value="Lambda_DNA-bd_dom_sf"/>
</dbReference>
<organism evidence="2 3">
    <name type="scientific">Nitratireductor basaltis</name>
    <dbReference type="NCBI Taxonomy" id="472175"/>
    <lineage>
        <taxon>Bacteria</taxon>
        <taxon>Pseudomonadati</taxon>
        <taxon>Pseudomonadota</taxon>
        <taxon>Alphaproteobacteria</taxon>
        <taxon>Hyphomicrobiales</taxon>
        <taxon>Phyllobacteriaceae</taxon>
        <taxon>Nitratireductor</taxon>
    </lineage>
</organism>
<proteinExistence type="predicted"/>
<name>A0A084UDM7_9HYPH</name>
<dbReference type="CDD" id="cd00093">
    <property type="entry name" value="HTH_XRE"/>
    <property type="match status" value="1"/>
</dbReference>
<gene>
    <name evidence="2" type="ORF">EL18_02105</name>
</gene>
<dbReference type="SUPFAM" id="SSF47413">
    <property type="entry name" value="lambda repressor-like DNA-binding domains"/>
    <property type="match status" value="1"/>
</dbReference>
<accession>A0A084UDM7</accession>
<dbReference type="PATRIC" id="fig|472175.3.peg.2099"/>
<evidence type="ECO:0000259" key="1">
    <source>
        <dbReference type="PROSITE" id="PS50943"/>
    </source>
</evidence>
<evidence type="ECO:0000313" key="3">
    <source>
        <dbReference type="Proteomes" id="UP000053675"/>
    </source>
</evidence>
<sequence length="67" mass="7671">MKLKQYLETTGTSQATLADALRISQAAISRYVRGERFPDRNMILKIQRATKGKVKPRDWFEEEGEAA</sequence>
<dbReference type="OrthoDB" id="7923580at2"/>
<dbReference type="STRING" id="472175.EL18_02105"/>